<proteinExistence type="predicted"/>
<dbReference type="Proteomes" id="UP000305541">
    <property type="component" value="Unassembled WGS sequence"/>
</dbReference>
<evidence type="ECO:0000313" key="1">
    <source>
        <dbReference type="EMBL" id="TLQ05462.1"/>
    </source>
</evidence>
<gene>
    <name evidence="1" type="ORF">FEZ51_02040</name>
</gene>
<organism evidence="1 2">
    <name type="scientific">Pediococcus stilesii</name>
    <dbReference type="NCBI Taxonomy" id="331679"/>
    <lineage>
        <taxon>Bacteria</taxon>
        <taxon>Bacillati</taxon>
        <taxon>Bacillota</taxon>
        <taxon>Bacilli</taxon>
        <taxon>Lactobacillales</taxon>
        <taxon>Lactobacillaceae</taxon>
        <taxon>Pediococcus</taxon>
    </lineage>
</organism>
<sequence length="67" mass="7758">MFFQIILITLMGLLTLLFSFSLFTISNQLQALHAYLIAKDIVTMDSDQFKELADYAEKIKENKRKQG</sequence>
<evidence type="ECO:0000313" key="2">
    <source>
        <dbReference type="Proteomes" id="UP000305541"/>
    </source>
</evidence>
<comment type="caution">
    <text evidence="1">The sequence shown here is derived from an EMBL/GenBank/DDBJ whole genome shotgun (WGS) entry which is preliminary data.</text>
</comment>
<accession>A0A5R9BZK3</accession>
<name>A0A5R9BZK3_9LACO</name>
<protein>
    <submittedName>
        <fullName evidence="1">Uncharacterized protein</fullName>
    </submittedName>
</protein>
<dbReference type="AlphaFoldDB" id="A0A5R9BZK3"/>
<dbReference type="EMBL" id="VBTH01000002">
    <property type="protein sequence ID" value="TLQ05462.1"/>
    <property type="molecule type" value="Genomic_DNA"/>
</dbReference>
<reference evidence="1 2" key="1">
    <citation type="submission" date="2019-05" db="EMBL/GenBank/DDBJ databases">
        <title>The metagenome of a microbial culture collection derived from dairy environment covers the genomic content of the human microbiome.</title>
        <authorList>
            <person name="Roder T."/>
            <person name="Wuthrich D."/>
            <person name="Sattari Z."/>
            <person name="Von Ah U."/>
            <person name="Bar C."/>
            <person name="Ronchi F."/>
            <person name="Macpherson A.J."/>
            <person name="Ganal-Vonarburg S.C."/>
            <person name="Bruggmann R."/>
            <person name="Vergeres G."/>
        </authorList>
    </citation>
    <scope>NUCLEOTIDE SEQUENCE [LARGE SCALE GENOMIC DNA]</scope>
    <source>
        <strain evidence="1 2">FAM 18815</strain>
    </source>
</reference>
<dbReference type="RefSeq" id="WP_138473806.1">
    <property type="nucleotide sequence ID" value="NZ_VBTH01000002.1"/>
</dbReference>